<dbReference type="EMBL" id="JAACLJ010000008">
    <property type="protein sequence ID" value="KAF4582030.1"/>
    <property type="molecule type" value="Genomic_DNA"/>
</dbReference>
<dbReference type="Gene3D" id="4.10.70.10">
    <property type="entry name" value="Disintegrin domain"/>
    <property type="match status" value="1"/>
</dbReference>
<evidence type="ECO:0000256" key="2">
    <source>
        <dbReference type="ARBA" id="ARBA00056552"/>
    </source>
</evidence>
<protein>
    <recommendedName>
        <fullName evidence="3">Disintegrin and metalloproteinase domain-containing protein B</fullName>
    </recommendedName>
</protein>
<reference evidence="10 11" key="1">
    <citation type="journal article" date="2020" name="G3 (Bethesda)">
        <title>Genetic Underpinnings of Host Manipulation by Ophiocordyceps as Revealed by Comparative Transcriptomics.</title>
        <authorList>
            <person name="Will I."/>
            <person name="Das B."/>
            <person name="Trinh T."/>
            <person name="Brachmann A."/>
            <person name="Ohm R.A."/>
            <person name="de Bekker C."/>
        </authorList>
    </citation>
    <scope>NUCLEOTIDE SEQUENCE [LARGE SCALE GENOMIC DNA]</scope>
    <source>
        <strain evidence="10 11">EC05</strain>
    </source>
</reference>
<keyword evidence="10" id="KW-0482">Metalloprotease</keyword>
<evidence type="ECO:0000259" key="9">
    <source>
        <dbReference type="PROSITE" id="PS50215"/>
    </source>
</evidence>
<feature type="binding site" evidence="4">
    <location>
        <position position="443"/>
    </location>
    <ligand>
        <name>Zn(2+)</name>
        <dbReference type="ChEBI" id="CHEBI:29105"/>
        <note>catalytic</note>
    </ligand>
</feature>
<dbReference type="SUPFAM" id="SSF57552">
    <property type="entry name" value="Blood coagulation inhibitor (disintegrin)"/>
    <property type="match status" value="1"/>
</dbReference>
<feature type="signal peptide" evidence="7">
    <location>
        <begin position="1"/>
        <end position="22"/>
    </location>
</feature>
<gene>
    <name evidence="10" type="ORF">GQ602_006654</name>
</gene>
<dbReference type="PANTHER" id="PTHR11905">
    <property type="entry name" value="ADAM A DISINTEGRIN AND METALLOPROTEASE DOMAIN"/>
    <property type="match status" value="1"/>
</dbReference>
<keyword evidence="4" id="KW-0862">Zinc</keyword>
<keyword evidence="6" id="KW-1133">Transmembrane helix</keyword>
<dbReference type="SMART" id="SM00050">
    <property type="entry name" value="DISIN"/>
    <property type="match status" value="1"/>
</dbReference>
<comment type="function">
    <text evidence="2">Probable zinc protease.</text>
</comment>
<dbReference type="PANTHER" id="PTHR11905:SF159">
    <property type="entry name" value="ADAM METALLOPROTEASE"/>
    <property type="match status" value="1"/>
</dbReference>
<feature type="domain" description="Peptidase M12B" evidence="9">
    <location>
        <begin position="288"/>
        <end position="500"/>
    </location>
</feature>
<evidence type="ECO:0000256" key="6">
    <source>
        <dbReference type="SAM" id="Phobius"/>
    </source>
</evidence>
<dbReference type="Proteomes" id="UP000562929">
    <property type="component" value="Unassembled WGS sequence"/>
</dbReference>
<comment type="caution">
    <text evidence="4">Lacks conserved residue(s) required for the propagation of feature annotation.</text>
</comment>
<dbReference type="GO" id="GO:0004222">
    <property type="term" value="F:metalloendopeptidase activity"/>
    <property type="evidence" value="ECO:0007669"/>
    <property type="project" value="InterPro"/>
</dbReference>
<evidence type="ECO:0000256" key="1">
    <source>
        <dbReference type="ARBA" id="ARBA00023157"/>
    </source>
</evidence>
<feature type="domain" description="Disintegrin" evidence="8">
    <location>
        <begin position="525"/>
        <end position="615"/>
    </location>
</feature>
<feature type="region of interest" description="Disordered" evidence="5">
    <location>
        <begin position="186"/>
        <end position="222"/>
    </location>
</feature>
<dbReference type="Pfam" id="PF13688">
    <property type="entry name" value="Reprolysin_5"/>
    <property type="match status" value="1"/>
</dbReference>
<feature type="active site" evidence="4">
    <location>
        <position position="440"/>
    </location>
</feature>
<keyword evidence="6" id="KW-0812">Transmembrane</keyword>
<dbReference type="GO" id="GO:0006508">
    <property type="term" value="P:proteolysis"/>
    <property type="evidence" value="ECO:0007669"/>
    <property type="project" value="UniProtKB-KW"/>
</dbReference>
<dbReference type="InterPro" id="IPR024079">
    <property type="entry name" value="MetalloPept_cat_dom_sf"/>
</dbReference>
<feature type="compositionally biased region" description="Basic and acidic residues" evidence="5">
    <location>
        <begin position="810"/>
        <end position="824"/>
    </location>
</feature>
<evidence type="ECO:0000313" key="11">
    <source>
        <dbReference type="Proteomes" id="UP000562929"/>
    </source>
</evidence>
<dbReference type="PROSITE" id="PS50214">
    <property type="entry name" value="DISINTEGRIN_2"/>
    <property type="match status" value="1"/>
</dbReference>
<feature type="chain" id="PRO_5034442815" description="Disintegrin and metalloproteinase domain-containing protein B" evidence="7">
    <location>
        <begin position="23"/>
        <end position="824"/>
    </location>
</feature>
<feature type="binding site" evidence="4">
    <location>
        <position position="449"/>
    </location>
    <ligand>
        <name>Zn(2+)</name>
        <dbReference type="ChEBI" id="CHEBI:29105"/>
        <note>catalytic</note>
    </ligand>
</feature>
<evidence type="ECO:0000256" key="7">
    <source>
        <dbReference type="SAM" id="SignalP"/>
    </source>
</evidence>
<dbReference type="GO" id="GO:0046872">
    <property type="term" value="F:metal ion binding"/>
    <property type="evidence" value="ECO:0007669"/>
    <property type="project" value="UniProtKB-KW"/>
</dbReference>
<dbReference type="Pfam" id="PF00200">
    <property type="entry name" value="Disintegrin"/>
    <property type="match status" value="1"/>
</dbReference>
<dbReference type="Gene3D" id="3.40.390.10">
    <property type="entry name" value="Collagenase (Catalytic Domain)"/>
    <property type="match status" value="1"/>
</dbReference>
<dbReference type="AlphaFoldDB" id="A0A8H4VB08"/>
<keyword evidence="4" id="KW-0479">Metal-binding</keyword>
<evidence type="ECO:0000256" key="3">
    <source>
        <dbReference type="ARBA" id="ARBA00074021"/>
    </source>
</evidence>
<organism evidence="10 11">
    <name type="scientific">Ophiocordyceps camponoti-floridani</name>
    <dbReference type="NCBI Taxonomy" id="2030778"/>
    <lineage>
        <taxon>Eukaryota</taxon>
        <taxon>Fungi</taxon>
        <taxon>Dikarya</taxon>
        <taxon>Ascomycota</taxon>
        <taxon>Pezizomycotina</taxon>
        <taxon>Sordariomycetes</taxon>
        <taxon>Hypocreomycetidae</taxon>
        <taxon>Hypocreales</taxon>
        <taxon>Ophiocordycipitaceae</taxon>
        <taxon>Ophiocordyceps</taxon>
    </lineage>
</organism>
<dbReference type="CDD" id="cd04271">
    <property type="entry name" value="ZnMc_ADAM_fungal"/>
    <property type="match status" value="1"/>
</dbReference>
<keyword evidence="11" id="KW-1185">Reference proteome</keyword>
<keyword evidence="10" id="KW-0645">Protease</keyword>
<evidence type="ECO:0000256" key="5">
    <source>
        <dbReference type="SAM" id="MobiDB-lite"/>
    </source>
</evidence>
<sequence length="824" mass="88979">MVALASLAAALASSVFVLLSSAHSIRRNPVAYVTLVDDAVIGSPSHRVHADSHFDLTFTLHDGRNRFRLALEPNHDIVHDDFTISYLDSDGSVRETQTVPRSHHRVYRGHAFVERPDMQGWSKAGWARITVHRDGDRPIFEGTFRVDGNHHNVVGARQYLKLRHERDPVLDADVDVDSMVVWRDSDVMDDDDDDDDDDMHAELKRDLSSSSNATTEQRCDAGSLRYNMDKDNNYHDVDAASQSSNPLHFLEWRSLVARQNDVMGGGPLPGANLGNSIGSLDGCPTTKKVALVGIATDCTYWDGFNSREEIRTSVINMVNQASQLYESTFKISIGIRNLTISDKNCPGTPPASAPWNIGCGDQFTITDRLNAFSHWRGQLSDNNAYWTLLTRCATGSAVGLAWRGQLCRVGLDSNRDTNETVASANVVVRTDTEWQIFAHESGHMFGASHDCTRASCAMAGGGEMCCPLSRSSCNAEGKFIMNPTTGKDITQFSPCSIGNICSGFKTNLVKASCLTDNKDVKTITDSQCGNGIVESGEDCDCGGEQGCRGNRCCDAKTCKFTSGSVCDPANEDCCGRDCRFAAKGTVCRASTGVCDLAEVCTGDGAGCPADHHNNDGDSCGDGLNCASGQCTSRDMQCRAVASSLRGLNTTQACPGSGCSLSCLSADTGLDSCITLNQNFLDGSLCGGGGKCVDGQCKGASTLKEIGSWLHDHKAILIPVISIIGGLIVVAIITSVIGSLRRRIRRRNMIQAAKESSAWPSDASRASPHPTRQPGPLRQWSDSMASNEALYTGHGHPQWPLAPPPPSYERPSQEALRRTRSERYA</sequence>
<feature type="binding site" evidence="4">
    <location>
        <position position="439"/>
    </location>
    <ligand>
        <name>Zn(2+)</name>
        <dbReference type="ChEBI" id="CHEBI:29105"/>
        <note>catalytic</note>
    </ligand>
</feature>
<evidence type="ECO:0000259" key="8">
    <source>
        <dbReference type="PROSITE" id="PS50214"/>
    </source>
</evidence>
<dbReference type="SUPFAM" id="SSF55486">
    <property type="entry name" value="Metalloproteases ('zincins'), catalytic domain"/>
    <property type="match status" value="1"/>
</dbReference>
<name>A0A8H4VB08_9HYPO</name>
<evidence type="ECO:0000256" key="4">
    <source>
        <dbReference type="PROSITE-ProRule" id="PRU00276"/>
    </source>
</evidence>
<dbReference type="FunFam" id="4.10.70.10:FF:000003">
    <property type="entry name" value="Disintegrin and metalloproteinase domain-containing protein 17"/>
    <property type="match status" value="1"/>
</dbReference>
<dbReference type="PROSITE" id="PS50215">
    <property type="entry name" value="ADAM_MEPRO"/>
    <property type="match status" value="1"/>
</dbReference>
<keyword evidence="10" id="KW-0401">Integrin</keyword>
<keyword evidence="1" id="KW-1015">Disulfide bond</keyword>
<keyword evidence="10" id="KW-0378">Hydrolase</keyword>
<evidence type="ECO:0000313" key="10">
    <source>
        <dbReference type="EMBL" id="KAF4582030.1"/>
    </source>
</evidence>
<dbReference type="OrthoDB" id="5951731at2759"/>
<feature type="transmembrane region" description="Helical" evidence="6">
    <location>
        <begin position="715"/>
        <end position="739"/>
    </location>
</feature>
<comment type="caution">
    <text evidence="10">The sequence shown here is derived from an EMBL/GenBank/DDBJ whole genome shotgun (WGS) entry which is preliminary data.</text>
</comment>
<proteinExistence type="predicted"/>
<feature type="compositionally biased region" description="Acidic residues" evidence="5">
    <location>
        <begin position="187"/>
        <end position="199"/>
    </location>
</feature>
<dbReference type="InterPro" id="IPR034028">
    <property type="entry name" value="ZnMc_ADAM_fungal"/>
</dbReference>
<dbReference type="InterPro" id="IPR001762">
    <property type="entry name" value="Disintegrin_dom"/>
</dbReference>
<keyword evidence="6" id="KW-0472">Membrane</keyword>
<dbReference type="InterPro" id="IPR036436">
    <property type="entry name" value="Disintegrin_dom_sf"/>
</dbReference>
<accession>A0A8H4VB08</accession>
<feature type="region of interest" description="Disordered" evidence="5">
    <location>
        <begin position="753"/>
        <end position="824"/>
    </location>
</feature>
<dbReference type="InterPro" id="IPR001590">
    <property type="entry name" value="Peptidase_M12B"/>
</dbReference>
<keyword evidence="7" id="KW-0732">Signal</keyword>
<dbReference type="GO" id="GO:0007229">
    <property type="term" value="P:integrin-mediated signaling pathway"/>
    <property type="evidence" value="ECO:0007669"/>
    <property type="project" value="UniProtKB-KW"/>
</dbReference>